<keyword evidence="1" id="KW-1133">Transmembrane helix</keyword>
<organism evidence="2 3">
    <name type="scientific">Ramlibacter tataouinensis</name>
    <dbReference type="NCBI Taxonomy" id="94132"/>
    <lineage>
        <taxon>Bacteria</taxon>
        <taxon>Pseudomonadati</taxon>
        <taxon>Pseudomonadota</taxon>
        <taxon>Betaproteobacteria</taxon>
        <taxon>Burkholderiales</taxon>
        <taxon>Comamonadaceae</taxon>
        <taxon>Ramlibacter</taxon>
    </lineage>
</organism>
<dbReference type="PATRIC" id="fig|94132.3.peg.389"/>
<keyword evidence="1" id="KW-0472">Membrane</keyword>
<sequence length="321" mass="35440">MLNPVAHARRQFRAWWQARLPLSDSITLTQRNVYILPTRPGFMMGATLLVLVIASINYQLNLGYLLTFLLAGCCVVGMHVCHATLRGLTMNLMAPDPQFAGTSACLRIALSNNRKSARYGIGLAVLDLDQDDRWAYTDVPALGSSTVQVAFKPGRRGLHRVPMLTAETRFPLGIFRVWTVWRPAAQVLVYPAPEAVPPPLPAGEPRAGGGATARVQATGEFEGVRAYRRGDPLKLVVWKKAAKSEELVSRDAQQAQRYELWLDFAQAGLQDTERRLSRLAAWVLQADRLGMDYGLRLPGQQIAPASGEAHKRRCLEALATC</sequence>
<evidence type="ECO:0000313" key="3">
    <source>
        <dbReference type="Proteomes" id="UP000070433"/>
    </source>
</evidence>
<feature type="transmembrane region" description="Helical" evidence="1">
    <location>
        <begin position="41"/>
        <end position="58"/>
    </location>
</feature>
<evidence type="ECO:0000256" key="1">
    <source>
        <dbReference type="SAM" id="Phobius"/>
    </source>
</evidence>
<dbReference type="PANTHER" id="PTHR34351:SF1">
    <property type="entry name" value="SLR1927 PROTEIN"/>
    <property type="match status" value="1"/>
</dbReference>
<dbReference type="AlphaFoldDB" id="A0A127JZ40"/>
<protein>
    <submittedName>
        <fullName evidence="2">Uncharacterized protein</fullName>
    </submittedName>
</protein>
<gene>
    <name evidence="2" type="ORF">UC35_01960</name>
</gene>
<keyword evidence="1" id="KW-0812">Transmembrane</keyword>
<reference evidence="2 3" key="1">
    <citation type="journal article" date="2014" name="Int. J. Syst. Evol. Microbiol.">
        <title>Ramlibacter solisilvae sp. nov., isolated from forest soil, and emended description of the genus Ramlibacter.</title>
        <authorList>
            <person name="Lee H.J."/>
            <person name="Lee S.H."/>
            <person name="Lee S.S."/>
            <person name="Lee J.S."/>
            <person name="Kim Y."/>
            <person name="Kim S.C."/>
            <person name="Jeon C.O."/>
        </authorList>
    </citation>
    <scope>NUCLEOTIDE SEQUENCE [LARGE SCALE GENOMIC DNA]</scope>
    <source>
        <strain evidence="2 3">5-10</strain>
    </source>
</reference>
<feature type="transmembrane region" description="Helical" evidence="1">
    <location>
        <begin position="64"/>
        <end position="85"/>
    </location>
</feature>
<keyword evidence="3" id="KW-1185">Reference proteome</keyword>
<dbReference type="Proteomes" id="UP000070433">
    <property type="component" value="Chromosome"/>
</dbReference>
<name>A0A127JZ40_9BURK</name>
<evidence type="ECO:0000313" key="2">
    <source>
        <dbReference type="EMBL" id="AMO25194.1"/>
    </source>
</evidence>
<accession>A0A127JZ40</accession>
<dbReference type="PANTHER" id="PTHR34351">
    <property type="entry name" value="SLR1927 PROTEIN-RELATED"/>
    <property type="match status" value="1"/>
</dbReference>
<proteinExistence type="predicted"/>
<dbReference type="EMBL" id="CP010951">
    <property type="protein sequence ID" value="AMO25194.1"/>
    <property type="molecule type" value="Genomic_DNA"/>
</dbReference>